<feature type="signal peptide" evidence="1">
    <location>
        <begin position="1"/>
        <end position="21"/>
    </location>
</feature>
<dbReference type="RefSeq" id="WP_310764372.1">
    <property type="nucleotide sequence ID" value="NZ_CP134050.1"/>
</dbReference>
<evidence type="ECO:0000313" key="2">
    <source>
        <dbReference type="EMBL" id="WNC12855.1"/>
    </source>
</evidence>
<dbReference type="PROSITE" id="PS51257">
    <property type="entry name" value="PROKAR_LIPOPROTEIN"/>
    <property type="match status" value="1"/>
</dbReference>
<evidence type="ECO:0000313" key="3">
    <source>
        <dbReference type="Proteomes" id="UP001256827"/>
    </source>
</evidence>
<evidence type="ECO:0008006" key="4">
    <source>
        <dbReference type="Google" id="ProtNLM"/>
    </source>
</evidence>
<accession>A0ABY9SYE3</accession>
<evidence type="ECO:0000256" key="1">
    <source>
        <dbReference type="SAM" id="SignalP"/>
    </source>
</evidence>
<reference evidence="2 3" key="1">
    <citation type="submission" date="2023-09" db="EMBL/GenBank/DDBJ databases">
        <title>Complete Genome and Methylome dissection of Bacillus brevis NEB573 original source of BbsI restriction endonuclease.</title>
        <authorList>
            <person name="Fomenkov A."/>
            <person name="Roberts R.D."/>
        </authorList>
    </citation>
    <scope>NUCLEOTIDE SEQUENCE [LARGE SCALE GENOMIC DNA]</scope>
    <source>
        <strain evidence="2 3">NEB573</strain>
    </source>
</reference>
<name>A0ABY9SYE3_BREBE</name>
<sequence>MDRIRYFRMLAVFLLAALMLAACSSTDFDPENQQEYGAGGVYLGQNIKEAIGVLKPAKADFMDMVSRQTYTIDQMAAGEGEAVMGMLLVDHSQLIVKVKNGLIQSIMLGAVAQEDAQKFKTIRGLGMYDSADQLQKLYGKGTGEKEVVYQGSKYQASFGLADQKVAWMRFDMR</sequence>
<protein>
    <recommendedName>
        <fullName evidence="4">DUF4309 domain-containing protein</fullName>
    </recommendedName>
</protein>
<dbReference type="EMBL" id="CP134050">
    <property type="protein sequence ID" value="WNC12855.1"/>
    <property type="molecule type" value="Genomic_DNA"/>
</dbReference>
<keyword evidence="3" id="KW-1185">Reference proteome</keyword>
<proteinExistence type="predicted"/>
<organism evidence="2 3">
    <name type="scientific">Brevibacillus brevis</name>
    <name type="common">Bacillus brevis</name>
    <dbReference type="NCBI Taxonomy" id="1393"/>
    <lineage>
        <taxon>Bacteria</taxon>
        <taxon>Bacillati</taxon>
        <taxon>Bacillota</taxon>
        <taxon>Bacilli</taxon>
        <taxon>Bacillales</taxon>
        <taxon>Paenibacillaceae</taxon>
        <taxon>Brevibacillus</taxon>
    </lineage>
</organism>
<feature type="chain" id="PRO_5046212574" description="DUF4309 domain-containing protein" evidence="1">
    <location>
        <begin position="22"/>
        <end position="173"/>
    </location>
</feature>
<gene>
    <name evidence="2" type="ORF">RGB73_19250</name>
</gene>
<dbReference type="Proteomes" id="UP001256827">
    <property type="component" value="Chromosome"/>
</dbReference>
<keyword evidence="1" id="KW-0732">Signal</keyword>